<keyword evidence="3 5" id="KW-1133">Transmembrane helix</keyword>
<organism evidence="7 8">
    <name type="scientific">Lacrimispora sphenoides JCM 1415</name>
    <dbReference type="NCBI Taxonomy" id="1297793"/>
    <lineage>
        <taxon>Bacteria</taxon>
        <taxon>Bacillati</taxon>
        <taxon>Bacillota</taxon>
        <taxon>Clostridia</taxon>
        <taxon>Lachnospirales</taxon>
        <taxon>Lachnospiraceae</taxon>
        <taxon>Lacrimispora</taxon>
    </lineage>
</organism>
<evidence type="ECO:0000313" key="7">
    <source>
        <dbReference type="EMBL" id="SET82175.1"/>
    </source>
</evidence>
<name>A0ABY1C969_9FIRM</name>
<keyword evidence="2 5" id="KW-0812">Transmembrane</keyword>
<dbReference type="InterPro" id="IPR010652">
    <property type="entry name" value="DUF1232"/>
</dbReference>
<comment type="subcellular location">
    <subcellularLocation>
        <location evidence="1">Endomembrane system</location>
        <topology evidence="1">Multi-pass membrane protein</topology>
    </subcellularLocation>
</comment>
<dbReference type="Proteomes" id="UP000198970">
    <property type="component" value="Chromosome I"/>
</dbReference>
<keyword evidence="4 5" id="KW-0472">Membrane</keyword>
<proteinExistence type="predicted"/>
<evidence type="ECO:0000313" key="8">
    <source>
        <dbReference type="Proteomes" id="UP000198970"/>
    </source>
</evidence>
<evidence type="ECO:0000256" key="1">
    <source>
        <dbReference type="ARBA" id="ARBA00004127"/>
    </source>
</evidence>
<evidence type="ECO:0000256" key="2">
    <source>
        <dbReference type="ARBA" id="ARBA00022692"/>
    </source>
</evidence>
<feature type="transmembrane region" description="Helical" evidence="5">
    <location>
        <begin position="117"/>
        <end position="139"/>
    </location>
</feature>
<dbReference type="EMBL" id="LT630003">
    <property type="protein sequence ID" value="SET82175.1"/>
    <property type="molecule type" value="Genomic_DNA"/>
</dbReference>
<keyword evidence="8" id="KW-1185">Reference proteome</keyword>
<dbReference type="Pfam" id="PF06803">
    <property type="entry name" value="DUF1232"/>
    <property type="match status" value="1"/>
</dbReference>
<dbReference type="RefSeq" id="WP_100042343.1">
    <property type="nucleotide sequence ID" value="NZ_LT630003.1"/>
</dbReference>
<evidence type="ECO:0000256" key="4">
    <source>
        <dbReference type="ARBA" id="ARBA00023136"/>
    </source>
</evidence>
<accession>A0ABY1C969</accession>
<sequence length="140" mass="15839">MSRIPPYLLTININFPICGNTLKKALQLKTDIPALFLALKSSETPNIAKIFAGLTVLYALSPIDLIPDFIPVLGYVDDVILLPALISLTIKFIPKETFEKCRIEAQNISQKNLARKWYYAVPVLTIWLLILWLIIKAIFI</sequence>
<reference evidence="7 8" key="1">
    <citation type="submission" date="2016-10" db="EMBL/GenBank/DDBJ databases">
        <authorList>
            <person name="Varghese N."/>
            <person name="Submissions S."/>
        </authorList>
    </citation>
    <scope>NUCLEOTIDE SEQUENCE [LARGE SCALE GENOMIC DNA]</scope>
    <source>
        <strain evidence="7 8">ATCC 19403</strain>
    </source>
</reference>
<evidence type="ECO:0000256" key="5">
    <source>
        <dbReference type="SAM" id="Phobius"/>
    </source>
</evidence>
<feature type="domain" description="DUF1232" evidence="6">
    <location>
        <begin position="48"/>
        <end position="83"/>
    </location>
</feature>
<gene>
    <name evidence="7" type="ORF">SAMN02745906_2188</name>
</gene>
<protein>
    <recommendedName>
        <fullName evidence="6">DUF1232 domain-containing protein</fullName>
    </recommendedName>
</protein>
<evidence type="ECO:0000256" key="3">
    <source>
        <dbReference type="ARBA" id="ARBA00022989"/>
    </source>
</evidence>
<evidence type="ECO:0000259" key="6">
    <source>
        <dbReference type="Pfam" id="PF06803"/>
    </source>
</evidence>